<organism evidence="2 3">
    <name type="scientific">Chryseobacterium sediminis</name>
    <dbReference type="NCBI Taxonomy" id="1679494"/>
    <lineage>
        <taxon>Bacteria</taxon>
        <taxon>Pseudomonadati</taxon>
        <taxon>Bacteroidota</taxon>
        <taxon>Flavobacteriia</taxon>
        <taxon>Flavobacteriales</taxon>
        <taxon>Weeksellaceae</taxon>
        <taxon>Chryseobacterium group</taxon>
        <taxon>Chryseobacterium</taxon>
    </lineage>
</organism>
<feature type="transmembrane region" description="Helical" evidence="1">
    <location>
        <begin position="12"/>
        <end position="32"/>
    </location>
</feature>
<gene>
    <name evidence="2" type="ORF">FW780_07240</name>
</gene>
<evidence type="ECO:0000313" key="3">
    <source>
        <dbReference type="Proteomes" id="UP000323082"/>
    </source>
</evidence>
<evidence type="ECO:0000313" key="2">
    <source>
        <dbReference type="EMBL" id="KAA2224955.1"/>
    </source>
</evidence>
<name>A0A5B2UG76_9FLAO</name>
<keyword evidence="1" id="KW-1133">Transmembrane helix</keyword>
<dbReference type="Proteomes" id="UP000323082">
    <property type="component" value="Unassembled WGS sequence"/>
</dbReference>
<evidence type="ECO:0000256" key="1">
    <source>
        <dbReference type="SAM" id="Phobius"/>
    </source>
</evidence>
<keyword evidence="1" id="KW-0472">Membrane</keyword>
<protein>
    <submittedName>
        <fullName evidence="2">Uncharacterized protein</fullName>
    </submittedName>
</protein>
<dbReference type="AlphaFoldDB" id="A0A5B2UG76"/>
<sequence length="39" mass="4937">MLEHKKQIPIWNLLAFYLNVIFAKVYYIVYFFRSQRHFV</sequence>
<accession>A0A5B2UG76</accession>
<comment type="caution">
    <text evidence="2">The sequence shown here is derived from an EMBL/GenBank/DDBJ whole genome shotgun (WGS) entry which is preliminary data.</text>
</comment>
<keyword evidence="1" id="KW-0812">Transmembrane</keyword>
<dbReference type="EMBL" id="VUNZ01000001">
    <property type="protein sequence ID" value="KAA2224955.1"/>
    <property type="molecule type" value="Genomic_DNA"/>
</dbReference>
<reference evidence="2 3" key="1">
    <citation type="journal article" date="2015" name="Int. J. Syst. Evol. Microbiol.">
        <title>Chryseobacterium sediminis sp. nov., isolated from a river sediment.</title>
        <authorList>
            <person name="Kampfer P."/>
            <person name="Busse H.J."/>
            <person name="McInroy J.A."/>
            <person name="Glaeser S.P."/>
        </authorList>
    </citation>
    <scope>NUCLEOTIDE SEQUENCE [LARGE SCALE GENOMIC DNA]</scope>
    <source>
        <strain evidence="2 3">IMT-174</strain>
    </source>
</reference>
<proteinExistence type="predicted"/>